<dbReference type="CDD" id="cd23767">
    <property type="entry name" value="IQCD"/>
    <property type="match status" value="1"/>
</dbReference>
<dbReference type="CDD" id="cd22969">
    <property type="entry name" value="DD_IQCK"/>
    <property type="match status" value="1"/>
</dbReference>
<feature type="compositionally biased region" description="Polar residues" evidence="2">
    <location>
        <begin position="33"/>
        <end position="43"/>
    </location>
</feature>
<dbReference type="InterPro" id="IPR000048">
    <property type="entry name" value="IQ_motif_EF-hand-BS"/>
</dbReference>
<dbReference type="AlphaFoldDB" id="A0A8T3CPK0"/>
<reference evidence="3" key="1">
    <citation type="submission" date="2021-01" db="EMBL/GenBank/DDBJ databases">
        <authorList>
            <person name="Zahm M."/>
            <person name="Roques C."/>
            <person name="Cabau C."/>
            <person name="Klopp C."/>
            <person name="Donnadieu C."/>
            <person name="Jouanno E."/>
            <person name="Lampietro C."/>
            <person name="Louis A."/>
            <person name="Herpin A."/>
            <person name="Echchiki A."/>
            <person name="Berthelot C."/>
            <person name="Parey E."/>
            <person name="Roest-Crollius H."/>
            <person name="Braasch I."/>
            <person name="Postlethwait J."/>
            <person name="Bobe J."/>
            <person name="Montfort J."/>
            <person name="Bouchez O."/>
            <person name="Begum T."/>
            <person name="Mejri S."/>
            <person name="Adams A."/>
            <person name="Chen W.-J."/>
            <person name="Guiguen Y."/>
        </authorList>
    </citation>
    <scope>NUCLEOTIDE SEQUENCE</scope>
    <source>
        <tissue evidence="3">Blood</tissue>
    </source>
</reference>
<feature type="region of interest" description="Disordered" evidence="2">
    <location>
        <begin position="251"/>
        <end position="275"/>
    </location>
</feature>
<feature type="compositionally biased region" description="Acidic residues" evidence="2">
    <location>
        <begin position="18"/>
        <end position="32"/>
    </location>
</feature>
<sequence length="351" mass="39323">MAHIIGTRKSLWQQICEEYESEQPSPPEDDGTDTTSVSTEISQYSASKHTPVFYGLLTAKLAVDDNPLREVDPLLCHPALAGYSVLEKRVPSRQHSRTRSTSNPSPLKHCTITQYVEERVFPVLLPGLEAMLKEAQRHQCLERKRTRFNPCDFLTEWLYNQNPCRQGKDPPVGFTEIPFVQDWLSKHPRPPIPLSLRLSDSEAAVLIQSFWRGYKVRAREDVQELRQWQRELREENSDINKTVQEFWAQQESRVGQEMEDPDEPPHPNSSGVSILVLSPTPQSTIVQSPTAQLTPESLEALTPSAQSIDSPALTALSTESLAPPEHLVAFSPSLLTSNVLSRNTAPGTGAT</sequence>
<dbReference type="PANTHER" id="PTHR34927:SF1">
    <property type="entry name" value="IQ DOMAIN-CONTAINING PROTEIN K"/>
    <property type="match status" value="1"/>
</dbReference>
<dbReference type="EMBL" id="JAERUA010000022">
    <property type="protein sequence ID" value="KAI1884458.1"/>
    <property type="molecule type" value="Genomic_DNA"/>
</dbReference>
<evidence type="ECO:0000256" key="1">
    <source>
        <dbReference type="SAM" id="Coils"/>
    </source>
</evidence>
<keyword evidence="4" id="KW-1185">Reference proteome</keyword>
<dbReference type="Gene3D" id="1.20.890.10">
    <property type="entry name" value="cAMP-dependent protein kinase regulatory subunit, dimerization-anchoring domain"/>
    <property type="match status" value="1"/>
</dbReference>
<feature type="region of interest" description="Disordered" evidence="2">
    <location>
        <begin position="18"/>
        <end position="43"/>
    </location>
</feature>
<dbReference type="PROSITE" id="PS50096">
    <property type="entry name" value="IQ"/>
    <property type="match status" value="1"/>
</dbReference>
<evidence type="ECO:0000256" key="2">
    <source>
        <dbReference type="SAM" id="MobiDB-lite"/>
    </source>
</evidence>
<evidence type="ECO:0000313" key="3">
    <source>
        <dbReference type="EMBL" id="KAI1884458.1"/>
    </source>
</evidence>
<protein>
    <recommendedName>
        <fullName evidence="5">IQ domain-containing protein K</fullName>
    </recommendedName>
</protein>
<dbReference type="Proteomes" id="UP000829720">
    <property type="component" value="Unassembled WGS sequence"/>
</dbReference>
<dbReference type="OrthoDB" id="2155538at2759"/>
<evidence type="ECO:0008006" key="5">
    <source>
        <dbReference type="Google" id="ProtNLM"/>
    </source>
</evidence>
<dbReference type="PANTHER" id="PTHR34927">
    <property type="entry name" value="IQ DOMAIN-CONTAINING PROTEIN K"/>
    <property type="match status" value="1"/>
</dbReference>
<evidence type="ECO:0000313" key="4">
    <source>
        <dbReference type="Proteomes" id="UP000829720"/>
    </source>
</evidence>
<name>A0A8T3CPK0_9TELE</name>
<accession>A0A8T3CPK0</accession>
<feature type="coiled-coil region" evidence="1">
    <location>
        <begin position="215"/>
        <end position="245"/>
    </location>
</feature>
<organism evidence="3 4">
    <name type="scientific">Albula goreensis</name>
    <dbReference type="NCBI Taxonomy" id="1534307"/>
    <lineage>
        <taxon>Eukaryota</taxon>
        <taxon>Metazoa</taxon>
        <taxon>Chordata</taxon>
        <taxon>Craniata</taxon>
        <taxon>Vertebrata</taxon>
        <taxon>Euteleostomi</taxon>
        <taxon>Actinopterygii</taxon>
        <taxon>Neopterygii</taxon>
        <taxon>Teleostei</taxon>
        <taxon>Albuliformes</taxon>
        <taxon>Albulidae</taxon>
        <taxon>Albula</taxon>
    </lineage>
</organism>
<comment type="caution">
    <text evidence="3">The sequence shown here is derived from an EMBL/GenBank/DDBJ whole genome shotgun (WGS) entry which is preliminary data.</text>
</comment>
<gene>
    <name evidence="3" type="ORF">AGOR_G00226600</name>
</gene>
<keyword evidence="1" id="KW-0175">Coiled coil</keyword>
<dbReference type="InterPro" id="IPR043408">
    <property type="entry name" value="IQCK"/>
</dbReference>
<dbReference type="Pfam" id="PF00612">
    <property type="entry name" value="IQ"/>
    <property type="match status" value="1"/>
</dbReference>
<proteinExistence type="predicted"/>